<organism evidence="4 5">
    <name type="scientific">Shewanella gelidii</name>
    <dbReference type="NCBI Taxonomy" id="1642821"/>
    <lineage>
        <taxon>Bacteria</taxon>
        <taxon>Pseudomonadati</taxon>
        <taxon>Pseudomonadota</taxon>
        <taxon>Gammaproteobacteria</taxon>
        <taxon>Alteromonadales</taxon>
        <taxon>Shewanellaceae</taxon>
        <taxon>Shewanella</taxon>
    </lineage>
</organism>
<dbReference type="InterPro" id="IPR003658">
    <property type="entry name" value="Anti-sigma_ant"/>
</dbReference>
<comment type="caution">
    <text evidence="4">The sequence shown here is derived from an EMBL/GenBank/DDBJ whole genome shotgun (WGS) entry which is preliminary data.</text>
</comment>
<evidence type="ECO:0000313" key="4">
    <source>
        <dbReference type="EMBL" id="GGI67187.1"/>
    </source>
</evidence>
<dbReference type="PANTHER" id="PTHR33495">
    <property type="entry name" value="ANTI-SIGMA FACTOR ANTAGONIST TM_1081-RELATED-RELATED"/>
    <property type="match status" value="1"/>
</dbReference>
<reference evidence="4" key="2">
    <citation type="submission" date="2020-09" db="EMBL/GenBank/DDBJ databases">
        <authorList>
            <person name="Sun Q."/>
            <person name="Ohkuma M."/>
        </authorList>
    </citation>
    <scope>NUCLEOTIDE SEQUENCE</scope>
    <source>
        <strain evidence="4">JCM 30804</strain>
    </source>
</reference>
<dbReference type="RefSeq" id="WP_229779676.1">
    <property type="nucleotide sequence ID" value="NZ_BMPZ01000001.1"/>
</dbReference>
<dbReference type="GO" id="GO:0043856">
    <property type="term" value="F:anti-sigma factor antagonist activity"/>
    <property type="evidence" value="ECO:0007669"/>
    <property type="project" value="InterPro"/>
</dbReference>
<evidence type="ECO:0000256" key="2">
    <source>
        <dbReference type="RuleBase" id="RU003749"/>
    </source>
</evidence>
<feature type="domain" description="STAS" evidence="3">
    <location>
        <begin position="25"/>
        <end position="115"/>
    </location>
</feature>
<dbReference type="Gene3D" id="3.30.750.24">
    <property type="entry name" value="STAS domain"/>
    <property type="match status" value="1"/>
</dbReference>
<dbReference type="SUPFAM" id="SSF52091">
    <property type="entry name" value="SpoIIaa-like"/>
    <property type="match status" value="1"/>
</dbReference>
<comment type="similarity">
    <text evidence="1 2">Belongs to the anti-sigma-factor antagonist family.</text>
</comment>
<evidence type="ECO:0000259" key="3">
    <source>
        <dbReference type="PROSITE" id="PS50801"/>
    </source>
</evidence>
<evidence type="ECO:0000313" key="5">
    <source>
        <dbReference type="Proteomes" id="UP000613743"/>
    </source>
</evidence>
<accession>A0A917JJF7</accession>
<dbReference type="AlphaFoldDB" id="A0A917JJF7"/>
<dbReference type="PROSITE" id="PS50801">
    <property type="entry name" value="STAS"/>
    <property type="match status" value="1"/>
</dbReference>
<dbReference type="InterPro" id="IPR002645">
    <property type="entry name" value="STAS_dom"/>
</dbReference>
<dbReference type="Proteomes" id="UP000613743">
    <property type="component" value="Unassembled WGS sequence"/>
</dbReference>
<name>A0A917JJF7_9GAMM</name>
<gene>
    <name evidence="4" type="ORF">GCM10009332_00290</name>
</gene>
<protein>
    <recommendedName>
        <fullName evidence="2">Anti-sigma factor antagonist</fullName>
    </recommendedName>
</protein>
<keyword evidence="5" id="KW-1185">Reference proteome</keyword>
<dbReference type="Pfam" id="PF01740">
    <property type="entry name" value="STAS"/>
    <property type="match status" value="1"/>
</dbReference>
<evidence type="ECO:0000256" key="1">
    <source>
        <dbReference type="ARBA" id="ARBA00009013"/>
    </source>
</evidence>
<proteinExistence type="inferred from homology"/>
<dbReference type="CDD" id="cd07043">
    <property type="entry name" value="STAS_anti-anti-sigma_factors"/>
    <property type="match status" value="1"/>
</dbReference>
<sequence>MKMTQNKFSNPQTATTSLVIMPKAMMLANTATLRGAVLKLMNKGINRLVVDLHQVEFIDSSGLSVLISALKRAQQSQGEVVLLNPSNNVRALIELTQLHQIFPIYEDKEAAVEYVNEQARLAFAAEDAQLAH</sequence>
<dbReference type="PANTHER" id="PTHR33495:SF2">
    <property type="entry name" value="ANTI-SIGMA FACTOR ANTAGONIST TM_1081-RELATED"/>
    <property type="match status" value="1"/>
</dbReference>
<dbReference type="EMBL" id="BMPZ01000001">
    <property type="protein sequence ID" value="GGI67187.1"/>
    <property type="molecule type" value="Genomic_DNA"/>
</dbReference>
<dbReference type="InterPro" id="IPR036513">
    <property type="entry name" value="STAS_dom_sf"/>
</dbReference>
<reference evidence="4" key="1">
    <citation type="journal article" date="2014" name="Int. J. Syst. Evol. Microbiol.">
        <title>Complete genome sequence of Corynebacterium casei LMG S-19264T (=DSM 44701T), isolated from a smear-ripened cheese.</title>
        <authorList>
            <consortium name="US DOE Joint Genome Institute (JGI-PGF)"/>
            <person name="Walter F."/>
            <person name="Albersmeier A."/>
            <person name="Kalinowski J."/>
            <person name="Ruckert C."/>
        </authorList>
    </citation>
    <scope>NUCLEOTIDE SEQUENCE</scope>
    <source>
        <strain evidence="4">JCM 30804</strain>
    </source>
</reference>
<dbReference type="NCBIfam" id="TIGR00377">
    <property type="entry name" value="ant_ant_sig"/>
    <property type="match status" value="1"/>
</dbReference>